<evidence type="ECO:0000313" key="2">
    <source>
        <dbReference type="Proteomes" id="UP000007997"/>
    </source>
</evidence>
<gene>
    <name evidence="1" type="ordered locus">RSA_03475</name>
</gene>
<dbReference type="Proteomes" id="UP000007997">
    <property type="component" value="Chromosome"/>
</dbReference>
<dbReference type="RefSeq" id="WP_014364716.1">
    <property type="nucleotide sequence ID" value="NC_016930.1"/>
</dbReference>
<accession>H6PTR5</accession>
<protein>
    <submittedName>
        <fullName evidence="1">Uncharacterized protein</fullName>
    </submittedName>
</protein>
<dbReference type="OrthoDB" id="9990528at2"/>
<name>H6PTR5_RICP3</name>
<dbReference type="KEGG" id="rph:RSA_03475"/>
<sequence>MNDEKRNGLSEDEVMDIKKPLEKAMLELANQKISKEQYREKLIDKTLDNLKENVSETTLGNYRKFLTKNTTPKLDKQEQINDPKQVEALTQAALKIAEFLKITFQTNEKEAKALSSIHELGVNEPNIIKTLLPAISKLPSEKMIEQGKEIIKNFAPLLESSNFALVNGTKRVLAELNPGYLRNTRMGGESYSMRITKSNQT</sequence>
<organism evidence="1 2">
    <name type="scientific">Rickettsia philipii (strain 364D)</name>
    <dbReference type="NCBI Taxonomy" id="481009"/>
    <lineage>
        <taxon>Bacteria</taxon>
        <taxon>Pseudomonadati</taxon>
        <taxon>Pseudomonadota</taxon>
        <taxon>Alphaproteobacteria</taxon>
        <taxon>Rickettsiales</taxon>
        <taxon>Rickettsiaceae</taxon>
        <taxon>Rickettsieae</taxon>
        <taxon>Rickettsia</taxon>
        <taxon>spotted fever group</taxon>
    </lineage>
</organism>
<dbReference type="AlphaFoldDB" id="H6PTR5"/>
<dbReference type="HOGENOM" id="CLU_1420484_0_0_5"/>
<dbReference type="EMBL" id="CP003308">
    <property type="protein sequence ID" value="AFB26262.1"/>
    <property type="molecule type" value="Genomic_DNA"/>
</dbReference>
<evidence type="ECO:0000313" key="1">
    <source>
        <dbReference type="EMBL" id="AFB26262.1"/>
    </source>
</evidence>
<reference evidence="2" key="1">
    <citation type="submission" date="2012-02" db="EMBL/GenBank/DDBJ databases">
        <title>Complete genome sequence of Rickettsia philipii strain 364D.</title>
        <authorList>
            <person name="Johnson S.L."/>
            <person name="Munk A.C."/>
            <person name="Han S."/>
            <person name="Bruce D.C."/>
            <person name="Dasch G.A."/>
        </authorList>
    </citation>
    <scope>NUCLEOTIDE SEQUENCE [LARGE SCALE GENOMIC DNA]</scope>
    <source>
        <strain evidence="2">364D</strain>
    </source>
</reference>
<keyword evidence="2" id="KW-1185">Reference proteome</keyword>
<proteinExistence type="predicted"/>